<dbReference type="NCBIfam" id="TIGR00165">
    <property type="entry name" value="S18"/>
    <property type="match status" value="1"/>
</dbReference>
<feature type="transmembrane region" description="Helical" evidence="7">
    <location>
        <begin position="954"/>
        <end position="978"/>
    </location>
</feature>
<dbReference type="CDD" id="cd18186">
    <property type="entry name" value="BTB_POZ_ZBTB_KLHL-like"/>
    <property type="match status" value="1"/>
</dbReference>
<keyword evidence="2 5" id="KW-0689">Ribosomal protein</keyword>
<evidence type="ECO:0000256" key="7">
    <source>
        <dbReference type="SAM" id="Phobius"/>
    </source>
</evidence>
<dbReference type="GO" id="GO:0003735">
    <property type="term" value="F:structural constituent of ribosome"/>
    <property type="evidence" value="ECO:0007669"/>
    <property type="project" value="InterPro"/>
</dbReference>
<dbReference type="PROSITE" id="PS50012">
    <property type="entry name" value="RCC1_3"/>
    <property type="match status" value="2"/>
</dbReference>
<feature type="region of interest" description="Disordered" evidence="6">
    <location>
        <begin position="108"/>
        <end position="150"/>
    </location>
</feature>
<dbReference type="Pfam" id="PF01084">
    <property type="entry name" value="Ribosomal_S18"/>
    <property type="match status" value="1"/>
</dbReference>
<dbReference type="PANTHER" id="PTHR22870">
    <property type="entry name" value="REGULATOR OF CHROMOSOME CONDENSATION"/>
    <property type="match status" value="1"/>
</dbReference>
<dbReference type="EMBL" id="VLTN01000001">
    <property type="protein sequence ID" value="KAA0157514.1"/>
    <property type="molecule type" value="Genomic_DNA"/>
</dbReference>
<feature type="region of interest" description="Disordered" evidence="6">
    <location>
        <begin position="402"/>
        <end position="517"/>
    </location>
</feature>
<feature type="region of interest" description="Disordered" evidence="6">
    <location>
        <begin position="693"/>
        <end position="722"/>
    </location>
</feature>
<proteinExistence type="inferred from homology"/>
<feature type="transmembrane region" description="Helical" evidence="7">
    <location>
        <begin position="929"/>
        <end position="947"/>
    </location>
</feature>
<dbReference type="Pfam" id="PF00415">
    <property type="entry name" value="RCC1"/>
    <property type="match status" value="2"/>
</dbReference>
<feature type="compositionally biased region" description="Polar residues" evidence="6">
    <location>
        <begin position="36"/>
        <end position="49"/>
    </location>
</feature>
<organism evidence="9 10">
    <name type="scientific">Cafeteria roenbergensis</name>
    <name type="common">Marine flagellate</name>
    <dbReference type="NCBI Taxonomy" id="33653"/>
    <lineage>
        <taxon>Eukaryota</taxon>
        <taxon>Sar</taxon>
        <taxon>Stramenopiles</taxon>
        <taxon>Bigyra</taxon>
        <taxon>Opalozoa</taxon>
        <taxon>Bicosoecida</taxon>
        <taxon>Cafeteriaceae</taxon>
        <taxon>Cafeteria</taxon>
    </lineage>
</organism>
<dbReference type="Gene3D" id="3.30.710.10">
    <property type="entry name" value="Potassium Channel Kv1.1, Chain A"/>
    <property type="match status" value="2"/>
</dbReference>
<name>A0A5A8CYA4_CAFRO</name>
<feature type="compositionally biased region" description="Low complexity" evidence="6">
    <location>
        <begin position="402"/>
        <end position="412"/>
    </location>
</feature>
<sequence length="1553" mass="160675">MRVEAGLLPAGGGVADALRFLLPSVEATLPAAMSDAGSTSDAGSFSVRSESGPGPAGSDVGSGLALGDGEDVDAAWLSVGGADVVLGAGVGAAVPPSTARERAALAGGVPSTVPGAGGDGPAAQDSSQAPLGGSSGSRSNAGPASAGHAAESVLGTDHPFVWGEPASVAELEAQERAEARLQRALRSPDADDPGPPHRAAPGAVSCLWSWGRGEYGVLGTGGEGDAAAPSPVLVPPDLGAPRIVAVACGWYHCAAVTDLGTLYTWGSGADGALGDGSGASRFRPAIVPFFGVENPVFASAVACGSDVMGSHTLVVATGCLASESEADAGATAAGAGGAAARSPPAIRGALEADGDADAAASRAELREAGARGRLFAFGRGTALGRGDGENLAEPGLVQDSAKAAVPAGPVEGPARDASEAGTPSSPGRKAKTAATREAQGGSPGSRGSFARGASTGEDDTRRSDGEAEGEASPLLPDDAVLDTLEEEELAGRDLPGPEGGIAGARDEPGPSGSSGAWLPFCTAPSHVEGHDVVVWAGGAGPRAEGSLGDGHGSGVPIRAHAAVLALRSPRFRALLTAAAAKERSLGAVVGPADGGDLGQDADLSSLPEPPSQRPAAGTILHVALTSVSPAVAGILIECCYVDLPRSPLSPLEPRLRELRAAAAEFGLTRLEALCRLVLKSAVAAGASAIGAHGEAGATGSDGGDDQDEEEDEGRGEEAGRLARLVATDTLGPDLALGLLDTRWHDVVLVAQGGERFPAHRAIVCARSPFLRMLLLGGSWASGAGGSGVGGAGIGATEDQDSGALPGEVVEVALPDTAHAVWRLLVHCYTGYLQPPSSAADPSLDLVTADRYGCERMRATAAAMVPEGDAEDEPDAAGAAAKPTADAAAGDALGAQSGTDSETDADTTDDDDDGRDGTGGDSDSLGQEPFPWLSALALLVFVIGFFFVSRLNVSVGWAVPLINAVAIAGVGFFGLRGLLLPSESDKAQMKAAKAKRQGITTVECDDLPAGRPVGLLGLHSLGKSSFPGSSVPFEPLSVFPGHAQEVWAGLGMGSKKGDLPPEELIATPFDHPAQSVASNTKEMFHRYPQFTQADVDAAKLKNLRRIHDLGRWMRFHEDGTTFNDHLAEDEAAVRAHGLRRTPEERLLELAKRQAAPRMKQWGAWAIAFADAPGFDELVEEAASEPGEFAQIKHDIVTAGTYFQQERSDVSEEQMATAEECRLRVDAFMERLVDLGIVARYEPAVGPNVAAMEKRAAKASPIPPTPLKQFVEEDAELREQLRQAVKDGDDVKAKQIAAKMLPLGRRMTQEQTAQALVDEGKGMVTYQRRLARFVDAVYGAETGVSALPQDIADKFWNPHHPRDEHGMPLDDEEELYSLENILGESDPLRKRFLDREATGGLSHRDVRRGGLHLGYCIFCSHGDGHGAPQGLPLLREDNTLLLSKLVAPDGRILPRRFTGVCAKHQRSVSRTIKRSRAMGFMPFQKKLPPQLRFTSMNPDPDLEPRAYVPPEPKEEEDEEDERDKEHSRASADLDAALEELQSMLDVDDAGDSARA</sequence>
<evidence type="ECO:0000313" key="10">
    <source>
        <dbReference type="Proteomes" id="UP000323011"/>
    </source>
</evidence>
<feature type="repeat" description="RCC1" evidence="4">
    <location>
        <begin position="260"/>
        <end position="306"/>
    </location>
</feature>
<feature type="compositionally biased region" description="Acidic residues" evidence="6">
    <location>
        <begin position="1543"/>
        <end position="1553"/>
    </location>
</feature>
<feature type="compositionally biased region" description="Acidic residues" evidence="6">
    <location>
        <begin position="900"/>
        <end position="913"/>
    </location>
</feature>
<dbReference type="PROSITE" id="PS50097">
    <property type="entry name" value="BTB"/>
    <property type="match status" value="1"/>
</dbReference>
<feature type="compositionally biased region" description="Low complexity" evidence="6">
    <location>
        <begin position="875"/>
        <end position="899"/>
    </location>
</feature>
<evidence type="ECO:0000256" key="2">
    <source>
        <dbReference type="ARBA" id="ARBA00022980"/>
    </source>
</evidence>
<gene>
    <name evidence="9" type="ORF">FNF29_00090</name>
</gene>
<dbReference type="Proteomes" id="UP000323011">
    <property type="component" value="Unassembled WGS sequence"/>
</dbReference>
<dbReference type="SMART" id="SM00225">
    <property type="entry name" value="BTB"/>
    <property type="match status" value="2"/>
</dbReference>
<dbReference type="InterPro" id="IPR011333">
    <property type="entry name" value="SKP1/BTB/POZ_sf"/>
</dbReference>
<keyword evidence="10" id="KW-1185">Reference proteome</keyword>
<evidence type="ECO:0000256" key="1">
    <source>
        <dbReference type="ARBA" id="ARBA00022737"/>
    </source>
</evidence>
<feature type="compositionally biased region" description="Acidic residues" evidence="6">
    <location>
        <begin position="702"/>
        <end position="714"/>
    </location>
</feature>
<dbReference type="Pfam" id="PF00651">
    <property type="entry name" value="BTB"/>
    <property type="match status" value="1"/>
</dbReference>
<evidence type="ECO:0000256" key="3">
    <source>
        <dbReference type="ARBA" id="ARBA00023274"/>
    </source>
</evidence>
<accession>A0A5A8CYA4</accession>
<feature type="compositionally biased region" description="Acidic residues" evidence="6">
    <location>
        <begin position="1511"/>
        <end position="1520"/>
    </location>
</feature>
<feature type="compositionally biased region" description="Acidic residues" evidence="6">
    <location>
        <begin position="479"/>
        <end position="488"/>
    </location>
</feature>
<feature type="repeat" description="RCC1" evidence="4">
    <location>
        <begin position="205"/>
        <end position="259"/>
    </location>
</feature>
<feature type="domain" description="BTB" evidence="8">
    <location>
        <begin position="744"/>
        <end position="836"/>
    </location>
</feature>
<dbReference type="HAMAP" id="MF_00270">
    <property type="entry name" value="Ribosomal_bS18"/>
    <property type="match status" value="1"/>
</dbReference>
<dbReference type="InterPro" id="IPR001648">
    <property type="entry name" value="Ribosomal_bS18"/>
</dbReference>
<keyword evidence="7" id="KW-1133">Transmembrane helix</keyword>
<dbReference type="SUPFAM" id="SSF54695">
    <property type="entry name" value="POZ domain"/>
    <property type="match status" value="2"/>
</dbReference>
<dbReference type="Gene3D" id="4.10.640.10">
    <property type="entry name" value="Ribosomal protein S18"/>
    <property type="match status" value="1"/>
</dbReference>
<keyword evidence="3 5" id="KW-0687">Ribonucleoprotein</keyword>
<reference evidence="9 10" key="1">
    <citation type="submission" date="2019-07" db="EMBL/GenBank/DDBJ databases">
        <title>Genomes of Cafeteria roenbergensis.</title>
        <authorList>
            <person name="Fischer M.G."/>
            <person name="Hackl T."/>
            <person name="Roman M."/>
        </authorList>
    </citation>
    <scope>NUCLEOTIDE SEQUENCE [LARGE SCALE GENOMIC DNA]</scope>
    <source>
        <strain evidence="9 10">BVI</strain>
    </source>
</reference>
<feature type="region of interest" description="Disordered" evidence="6">
    <location>
        <begin position="863"/>
        <end position="925"/>
    </location>
</feature>
<comment type="caution">
    <text evidence="9">The sequence shown here is derived from an EMBL/GenBank/DDBJ whole genome shotgun (WGS) entry which is preliminary data.</text>
</comment>
<dbReference type="InterPro" id="IPR036870">
    <property type="entry name" value="Ribosomal_bS18_sf"/>
</dbReference>
<dbReference type="Gene3D" id="2.130.10.30">
    <property type="entry name" value="Regulator of chromosome condensation 1/beta-lactamase-inhibitor protein II"/>
    <property type="match status" value="1"/>
</dbReference>
<comment type="similarity">
    <text evidence="5">Belongs to the bacterial ribosomal protein bS18 family.</text>
</comment>
<evidence type="ECO:0000259" key="8">
    <source>
        <dbReference type="PROSITE" id="PS50097"/>
    </source>
</evidence>
<protein>
    <recommendedName>
        <fullName evidence="8">BTB domain-containing protein</fullName>
    </recommendedName>
</protein>
<feature type="region of interest" description="Disordered" evidence="6">
    <location>
        <begin position="1486"/>
        <end position="1553"/>
    </location>
</feature>
<keyword evidence="1" id="KW-0677">Repeat</keyword>
<evidence type="ECO:0000313" key="9">
    <source>
        <dbReference type="EMBL" id="KAA0157514.1"/>
    </source>
</evidence>
<evidence type="ECO:0000256" key="6">
    <source>
        <dbReference type="SAM" id="MobiDB-lite"/>
    </source>
</evidence>
<dbReference type="GO" id="GO:0005840">
    <property type="term" value="C:ribosome"/>
    <property type="evidence" value="ECO:0007669"/>
    <property type="project" value="UniProtKB-KW"/>
</dbReference>
<dbReference type="InterPro" id="IPR051210">
    <property type="entry name" value="Ub_ligase/GEF_domain"/>
</dbReference>
<dbReference type="InterPro" id="IPR000408">
    <property type="entry name" value="Reg_chr_condens"/>
</dbReference>
<dbReference type="GO" id="GO:1990904">
    <property type="term" value="C:ribonucleoprotein complex"/>
    <property type="evidence" value="ECO:0007669"/>
    <property type="project" value="UniProtKB-KW"/>
</dbReference>
<evidence type="ECO:0000256" key="4">
    <source>
        <dbReference type="PROSITE-ProRule" id="PRU00235"/>
    </source>
</evidence>
<dbReference type="GO" id="GO:0006412">
    <property type="term" value="P:translation"/>
    <property type="evidence" value="ECO:0007669"/>
    <property type="project" value="InterPro"/>
</dbReference>
<dbReference type="PANTHER" id="PTHR22870:SF408">
    <property type="entry name" value="OS09G0560450 PROTEIN"/>
    <property type="match status" value="1"/>
</dbReference>
<dbReference type="SUPFAM" id="SSF50985">
    <property type="entry name" value="RCC1/BLIP-II"/>
    <property type="match status" value="1"/>
</dbReference>
<feature type="region of interest" description="Disordered" evidence="6">
    <location>
        <begin position="34"/>
        <end position="65"/>
    </location>
</feature>
<evidence type="ECO:0000256" key="5">
    <source>
        <dbReference type="RuleBase" id="RU003910"/>
    </source>
</evidence>
<dbReference type="InterPro" id="IPR000210">
    <property type="entry name" value="BTB/POZ_dom"/>
</dbReference>
<dbReference type="PRINTS" id="PR00974">
    <property type="entry name" value="RIBOSOMALS18"/>
</dbReference>
<keyword evidence="7" id="KW-0472">Membrane</keyword>
<dbReference type="SUPFAM" id="SSF46911">
    <property type="entry name" value="Ribosomal protein S18"/>
    <property type="match status" value="1"/>
</dbReference>
<keyword evidence="7" id="KW-0812">Transmembrane</keyword>
<dbReference type="InterPro" id="IPR009091">
    <property type="entry name" value="RCC1/BLIP-II"/>
</dbReference>